<gene>
    <name evidence="3" type="ORF">N780_03610</name>
</gene>
<reference evidence="3 4" key="1">
    <citation type="submission" date="2013-08" db="EMBL/GenBank/DDBJ databases">
        <title>Genome of Pontibacillus chungwhensis.</title>
        <authorList>
            <person name="Wang Q."/>
            <person name="Wang G."/>
        </authorList>
    </citation>
    <scope>NUCLEOTIDE SEQUENCE [LARGE SCALE GENOMIC DNA]</scope>
    <source>
        <strain evidence="3 4">BH030062</strain>
    </source>
</reference>
<keyword evidence="4" id="KW-1185">Reference proteome</keyword>
<feature type="transmembrane region" description="Helical" evidence="1">
    <location>
        <begin position="55"/>
        <end position="76"/>
    </location>
</feature>
<accession>A0A0A2UW96</accession>
<keyword evidence="1" id="KW-0472">Membrane</keyword>
<proteinExistence type="predicted"/>
<feature type="transmembrane region" description="Helical" evidence="1">
    <location>
        <begin position="239"/>
        <end position="257"/>
    </location>
</feature>
<feature type="transmembrane region" description="Helical" evidence="1">
    <location>
        <begin position="97"/>
        <end position="129"/>
    </location>
</feature>
<evidence type="ECO:0000259" key="2">
    <source>
        <dbReference type="Pfam" id="PF04235"/>
    </source>
</evidence>
<evidence type="ECO:0000256" key="1">
    <source>
        <dbReference type="SAM" id="Phobius"/>
    </source>
</evidence>
<dbReference type="InterPro" id="IPR052529">
    <property type="entry name" value="Bact_Transport_Assoc"/>
</dbReference>
<evidence type="ECO:0000313" key="4">
    <source>
        <dbReference type="Proteomes" id="UP000030153"/>
    </source>
</evidence>
<dbReference type="Proteomes" id="UP000030153">
    <property type="component" value="Unassembled WGS sequence"/>
</dbReference>
<sequence length="385" mass="44545">MKSKRLPWIDAARGLAIFGIFMVNMPSFNAPYFMFGGEEAWTGELNRAVQSGIDMFFQASFYTLFSFLFGFGLYMMKESLEGKGLHYSTVLTRRLSVLIVFGLIHGILIWYGDILLTYGVLGFLLLPLLKWSVKVMSWVALTVLVIFTTYVTFGYYSFRDQLGQANQFLIDKAFTAYQSDSLLSIWSENWETWQLVYASVYQWVFLATSIWPVMVLGVIAAKKRWLHEPIKHEKTLKQIGGISFILFVVFKIGPYMYGNPEWFSTAQDNIGGTASAIFYMTMITLLWNKKEKLLVPFQYVGKLSLSNYIFQSVLCFLLFYGVGLGLYGDVSPVWNVVLVVVIYTLQVFGSFLWLKVFRYGVVEWVWRVFTYRQVQPLKRSKEKMR</sequence>
<dbReference type="eggNOG" id="COG2311">
    <property type="taxonomic scope" value="Bacteria"/>
</dbReference>
<organism evidence="3 4">
    <name type="scientific">Pontibacillus chungwhensis BH030062</name>
    <dbReference type="NCBI Taxonomy" id="1385513"/>
    <lineage>
        <taxon>Bacteria</taxon>
        <taxon>Bacillati</taxon>
        <taxon>Bacillota</taxon>
        <taxon>Bacilli</taxon>
        <taxon>Bacillales</taxon>
        <taxon>Bacillaceae</taxon>
        <taxon>Pontibacillus</taxon>
    </lineage>
</organism>
<feature type="transmembrane region" description="Helical" evidence="1">
    <location>
        <begin position="333"/>
        <end position="354"/>
    </location>
</feature>
<feature type="domain" description="DUF418" evidence="2">
    <location>
        <begin position="220"/>
        <end position="372"/>
    </location>
</feature>
<dbReference type="STRING" id="1385513.N780_03610"/>
<evidence type="ECO:0000313" key="3">
    <source>
        <dbReference type="EMBL" id="KGP90766.1"/>
    </source>
</evidence>
<dbReference type="AlphaFoldDB" id="A0A0A2UW96"/>
<comment type="caution">
    <text evidence="3">The sequence shown here is derived from an EMBL/GenBank/DDBJ whole genome shotgun (WGS) entry which is preliminary data.</text>
</comment>
<feature type="transmembrane region" description="Helical" evidence="1">
    <location>
        <begin position="199"/>
        <end position="219"/>
    </location>
</feature>
<dbReference type="Pfam" id="PF04235">
    <property type="entry name" value="DUF418"/>
    <property type="match status" value="1"/>
</dbReference>
<protein>
    <recommendedName>
        <fullName evidence="2">DUF418 domain-containing protein</fullName>
    </recommendedName>
</protein>
<keyword evidence="1" id="KW-1133">Transmembrane helix</keyword>
<dbReference type="PANTHER" id="PTHR30590">
    <property type="entry name" value="INNER MEMBRANE PROTEIN"/>
    <property type="match status" value="1"/>
</dbReference>
<keyword evidence="1" id="KW-0812">Transmembrane</keyword>
<name>A0A0A2UW96_9BACI</name>
<dbReference type="InterPro" id="IPR007349">
    <property type="entry name" value="DUF418"/>
</dbReference>
<feature type="transmembrane region" description="Helical" evidence="1">
    <location>
        <begin position="12"/>
        <end position="35"/>
    </location>
</feature>
<dbReference type="PANTHER" id="PTHR30590:SF2">
    <property type="entry name" value="INNER MEMBRANE PROTEIN"/>
    <property type="match status" value="1"/>
</dbReference>
<feature type="transmembrane region" description="Helical" evidence="1">
    <location>
        <begin position="135"/>
        <end position="156"/>
    </location>
</feature>
<feature type="transmembrane region" description="Helical" evidence="1">
    <location>
        <begin position="269"/>
        <end position="287"/>
    </location>
</feature>
<dbReference type="RefSeq" id="WP_036785028.1">
    <property type="nucleotide sequence ID" value="NZ_AVBG01000010.1"/>
</dbReference>
<dbReference type="EMBL" id="AVBG01000010">
    <property type="protein sequence ID" value="KGP90766.1"/>
    <property type="molecule type" value="Genomic_DNA"/>
</dbReference>
<feature type="transmembrane region" description="Helical" evidence="1">
    <location>
        <begin position="308"/>
        <end position="327"/>
    </location>
</feature>